<dbReference type="Gene3D" id="4.10.1080.10">
    <property type="entry name" value="TSP type-3 repeat"/>
    <property type="match status" value="1"/>
</dbReference>
<organism evidence="7 8">
    <name type="scientific">Candidatus Wildermuthbacteria bacterium RIFCSPLOWO2_01_FULL_48_16</name>
    <dbReference type="NCBI Taxonomy" id="1802461"/>
    <lineage>
        <taxon>Bacteria</taxon>
        <taxon>Candidatus Wildermuthiibacteriota</taxon>
    </lineage>
</organism>
<keyword evidence="5" id="KW-1133">Transmembrane helix</keyword>
<feature type="transmembrane region" description="Helical" evidence="5">
    <location>
        <begin position="253"/>
        <end position="273"/>
    </location>
</feature>
<dbReference type="GO" id="GO:0005509">
    <property type="term" value="F:calcium ion binding"/>
    <property type="evidence" value="ECO:0007669"/>
    <property type="project" value="InterPro"/>
</dbReference>
<dbReference type="Pfam" id="PF18884">
    <property type="entry name" value="TSP3_bac"/>
    <property type="match status" value="1"/>
</dbReference>
<evidence type="ECO:0000256" key="4">
    <source>
        <dbReference type="ARBA" id="ARBA00022837"/>
    </source>
</evidence>
<keyword evidence="3 6" id="KW-0732">Signal</keyword>
<keyword evidence="5" id="KW-0812">Transmembrane</keyword>
<evidence type="ECO:0000256" key="3">
    <source>
        <dbReference type="ARBA" id="ARBA00022729"/>
    </source>
</evidence>
<dbReference type="STRING" id="1802461.A3B24_01940"/>
<proteinExistence type="predicted"/>
<name>A0A1G2RK79_9BACT</name>
<dbReference type="InterPro" id="IPR028974">
    <property type="entry name" value="TSP_type-3_rpt"/>
</dbReference>
<reference evidence="7 8" key="1">
    <citation type="journal article" date="2016" name="Nat. Commun.">
        <title>Thousands of microbial genomes shed light on interconnected biogeochemical processes in an aquifer system.</title>
        <authorList>
            <person name="Anantharaman K."/>
            <person name="Brown C.T."/>
            <person name="Hug L.A."/>
            <person name="Sharon I."/>
            <person name="Castelle C.J."/>
            <person name="Probst A.J."/>
            <person name="Thomas B.C."/>
            <person name="Singh A."/>
            <person name="Wilkins M.J."/>
            <person name="Karaoz U."/>
            <person name="Brodie E.L."/>
            <person name="Williams K.H."/>
            <person name="Hubbard S.S."/>
            <person name="Banfield J.F."/>
        </authorList>
    </citation>
    <scope>NUCLEOTIDE SEQUENCE [LARGE SCALE GENOMIC DNA]</scope>
</reference>
<evidence type="ECO:0000313" key="8">
    <source>
        <dbReference type="Proteomes" id="UP000176917"/>
    </source>
</evidence>
<feature type="chain" id="PRO_5012091157" description="CARDB domain-containing protein" evidence="6">
    <location>
        <begin position="16"/>
        <end position="278"/>
    </location>
</feature>
<gene>
    <name evidence="7" type="ORF">A3B24_01940</name>
</gene>
<accession>A0A1G2RK79</accession>
<dbReference type="EMBL" id="MHUG01000014">
    <property type="protein sequence ID" value="OHA73255.1"/>
    <property type="molecule type" value="Genomic_DNA"/>
</dbReference>
<evidence type="ECO:0000256" key="1">
    <source>
        <dbReference type="ARBA" id="ARBA00004613"/>
    </source>
</evidence>
<keyword evidence="2" id="KW-0964">Secreted</keyword>
<keyword evidence="4" id="KW-0106">Calcium</keyword>
<comment type="subcellular location">
    <subcellularLocation>
        <location evidence="1">Secreted</location>
    </subcellularLocation>
</comment>
<keyword evidence="5" id="KW-0472">Membrane</keyword>
<dbReference type="SUPFAM" id="SSF103647">
    <property type="entry name" value="TSP type-3 repeat"/>
    <property type="match status" value="1"/>
</dbReference>
<dbReference type="Proteomes" id="UP000176917">
    <property type="component" value="Unassembled WGS sequence"/>
</dbReference>
<dbReference type="InterPro" id="IPR059100">
    <property type="entry name" value="TSP3_bac"/>
</dbReference>
<evidence type="ECO:0000313" key="7">
    <source>
        <dbReference type="EMBL" id="OHA73255.1"/>
    </source>
</evidence>
<dbReference type="AlphaFoldDB" id="A0A1G2RK79"/>
<comment type="caution">
    <text evidence="7">The sequence shown here is derived from an EMBL/GenBank/DDBJ whole genome shotgun (WGS) entry which is preliminary data.</text>
</comment>
<evidence type="ECO:0000256" key="5">
    <source>
        <dbReference type="SAM" id="Phobius"/>
    </source>
</evidence>
<evidence type="ECO:0000256" key="6">
    <source>
        <dbReference type="SAM" id="SignalP"/>
    </source>
</evidence>
<feature type="signal peptide" evidence="6">
    <location>
        <begin position="1"/>
        <end position="15"/>
    </location>
</feature>
<evidence type="ECO:0000256" key="2">
    <source>
        <dbReference type="ARBA" id="ARBA00022525"/>
    </source>
</evidence>
<evidence type="ECO:0008006" key="9">
    <source>
        <dbReference type="Google" id="ProtNLM"/>
    </source>
</evidence>
<protein>
    <recommendedName>
        <fullName evidence="9">CARDB domain-containing protein</fullName>
    </recommendedName>
</protein>
<sequence length="278" mass="30407">MLLLLLLLFPFSASAEDQLNAGVVSGIWYSKFPFFAGETVRIYTAIQNNSGFDVKGKVQFLRNGESLEETPFSALKGGLVQVWADWEATEGTSNISARIVEAIPPVPNSFATAQHEVFVDMDTDNDNLGNLQDLDDDNDGLTDEKELVLGTDPLNPDTDLDGIKDSEDIIEEEPVSPKTFVSNIEAETEQFIGSIVQNLKEQKKQVEERIAANESQRPLLILPGIPQDAVPSRDNLESLALAAAITALGQWKIILILLGGIILWKLFFGILLGGPRQA</sequence>